<reference evidence="1 2" key="1">
    <citation type="submission" date="2018-09" db="EMBL/GenBank/DDBJ databases">
        <title>The draft genome of Acinetobacter sp. strains.</title>
        <authorList>
            <person name="Qin J."/>
            <person name="Feng Y."/>
            <person name="Zong Z."/>
        </authorList>
    </citation>
    <scope>NUCLEOTIDE SEQUENCE [LARGE SCALE GENOMIC DNA]</scope>
    <source>
        <strain evidence="1 2">WCHAc060005</strain>
    </source>
</reference>
<sequence length="128" mass="14580">MFQSLWNVAAAFCVHEEPAQVQQSYHFGHHQNTLCVSSESHSQHSNHDVSESVSKQFKDTVNNLQIGEDHQDHLPSMTHLIVQNQQSIHLVPHQTIEYSPKFDWKNLYQAPDLLTQTPPPVFSPLMAG</sequence>
<comment type="caution">
    <text evidence="1">The sequence shown here is derived from an EMBL/GenBank/DDBJ whole genome shotgun (WGS) entry which is preliminary data.</text>
</comment>
<keyword evidence="2" id="KW-1185">Reference proteome</keyword>
<dbReference type="InterPro" id="IPR054660">
    <property type="entry name" value="CzcI-like"/>
</dbReference>
<gene>
    <name evidence="1" type="ORF">D9K81_05295</name>
</gene>
<dbReference type="EMBL" id="RCHC01000004">
    <property type="protein sequence ID" value="RLL23169.1"/>
    <property type="molecule type" value="Genomic_DNA"/>
</dbReference>
<evidence type="ECO:0000313" key="2">
    <source>
        <dbReference type="Proteomes" id="UP000280271"/>
    </source>
</evidence>
<dbReference type="Proteomes" id="UP000280271">
    <property type="component" value="Unassembled WGS sequence"/>
</dbReference>
<dbReference type="NCBIfam" id="NF045615">
    <property type="entry name" value="efflu_CzcI_Acin"/>
    <property type="match status" value="1"/>
</dbReference>
<accession>A0ABX9TXY7</accession>
<name>A0ABX9TXY7_9GAMM</name>
<proteinExistence type="predicted"/>
<evidence type="ECO:0000313" key="1">
    <source>
        <dbReference type="EMBL" id="RLL23169.1"/>
    </source>
</evidence>
<protein>
    <submittedName>
        <fullName evidence="1">Cation transporter</fullName>
    </submittedName>
</protein>
<organism evidence="1 2">
    <name type="scientific">Acinetobacter chengduensis</name>
    <dbReference type="NCBI Taxonomy" id="2420890"/>
    <lineage>
        <taxon>Bacteria</taxon>
        <taxon>Pseudomonadati</taxon>
        <taxon>Pseudomonadota</taxon>
        <taxon>Gammaproteobacteria</taxon>
        <taxon>Moraxellales</taxon>
        <taxon>Moraxellaceae</taxon>
        <taxon>Acinetobacter</taxon>
    </lineage>
</organism>